<accession>A0A6P5YTX7</accession>
<dbReference type="InterPro" id="IPR002421">
    <property type="entry name" value="5-3_exonuclease"/>
</dbReference>
<feature type="compositionally biased region" description="Basic residues" evidence="16">
    <location>
        <begin position="372"/>
        <end position="383"/>
    </location>
</feature>
<reference evidence="21 22" key="1">
    <citation type="submission" date="2025-04" db="UniProtKB">
        <authorList>
            <consortium name="RefSeq"/>
        </authorList>
    </citation>
    <scope>IDENTIFICATION</scope>
    <source>
        <tissue evidence="21 22">Fruit stalk</tissue>
    </source>
</reference>
<feature type="domain" description="XPG N-terminal" evidence="19">
    <location>
        <begin position="1"/>
        <end position="108"/>
    </location>
</feature>
<dbReference type="GO" id="GO:0005730">
    <property type="term" value="C:nucleolus"/>
    <property type="evidence" value="ECO:0007669"/>
    <property type="project" value="UniProtKB-SubCell"/>
</dbReference>
<dbReference type="InterPro" id="IPR036279">
    <property type="entry name" value="5-3_exonuclease_C_sf"/>
</dbReference>
<sequence length="383" mass="43300">MGIKGLTKLLADNAPKAMKEQKFESYFGRKIAIDASMSIYQFLIVVGRSGTEMLTNEAGEVTSHLQGMFTRTIRLLEAGMKPVYVFDGQPPDLKKQELAKRYSKRADATEDLQQAMETGNQEDIEKFSKRTVKVTKQHNEDCKRLLRLMGVPVIEAPSEAEAQCAALCKSGKVYAVASEDMDSLTFGASRFLRHLMDPSSRKVPVMEFEVAKVLEELNLTMDQFIDLCILSGCDYCDSIRGIGGQTALKLIRQHGSIEHILQNINRERYSIPEDWPYEEARRLFKEPLVCTDDKQLEMKWSAPDDEELITFLVNENGFNSDRVTKAIEKIKTAKNKSSQGRLESFFKPVANTSTPIKRKEIRESIPKETTNKKLKAVGGKKKK</sequence>
<keyword evidence="20" id="KW-1185">Reference proteome</keyword>
<dbReference type="PROSITE" id="PS00842">
    <property type="entry name" value="XPG_2"/>
    <property type="match status" value="1"/>
</dbReference>
<evidence type="ECO:0000256" key="5">
    <source>
        <dbReference type="ARBA" id="ARBA00022759"/>
    </source>
</evidence>
<dbReference type="GO" id="GO:0005654">
    <property type="term" value="C:nucleoplasm"/>
    <property type="evidence" value="ECO:0007669"/>
    <property type="project" value="UniProtKB-SubCell"/>
</dbReference>
<evidence type="ECO:0000256" key="10">
    <source>
        <dbReference type="ARBA" id="ARBA00023128"/>
    </source>
</evidence>
<comment type="cofactor">
    <cofactor evidence="15">
        <name>Mg(2+)</name>
        <dbReference type="ChEBI" id="CHEBI:18420"/>
    </cofactor>
    <text evidence="15">Binds 2 magnesium ions per subunit. They probably participate in the reaction catalyzed by the enzyme. May bind an additional third magnesium ion after substrate binding.</text>
</comment>
<dbReference type="InterPro" id="IPR006086">
    <property type="entry name" value="XPG-I_dom"/>
</dbReference>
<dbReference type="GO" id="GO:0005739">
    <property type="term" value="C:mitochondrion"/>
    <property type="evidence" value="ECO:0007669"/>
    <property type="project" value="UniProtKB-SubCell"/>
</dbReference>
<feature type="compositionally biased region" description="Basic and acidic residues" evidence="16">
    <location>
        <begin position="357"/>
        <end position="371"/>
    </location>
</feature>
<dbReference type="Pfam" id="PF00867">
    <property type="entry name" value="XPG_I"/>
    <property type="match status" value="1"/>
</dbReference>
<dbReference type="SUPFAM" id="SSF88723">
    <property type="entry name" value="PIN domain-like"/>
    <property type="match status" value="1"/>
</dbReference>
<keyword evidence="7 15" id="KW-0378">Hydrolase</keyword>
<evidence type="ECO:0000256" key="16">
    <source>
        <dbReference type="SAM" id="MobiDB-lite"/>
    </source>
</evidence>
<evidence type="ECO:0000256" key="9">
    <source>
        <dbReference type="ARBA" id="ARBA00022842"/>
    </source>
</evidence>
<dbReference type="InterPro" id="IPR006085">
    <property type="entry name" value="XPG_DNA_repair_N"/>
</dbReference>
<keyword evidence="3 15" id="KW-0540">Nuclease</keyword>
<keyword evidence="5 15" id="KW-0255">Endonuclease</keyword>
<dbReference type="GO" id="GO:0008409">
    <property type="term" value="F:5'-3' exonuclease activity"/>
    <property type="evidence" value="ECO:0007669"/>
    <property type="project" value="UniProtKB-UniRule"/>
</dbReference>
<proteinExistence type="inferred from homology"/>
<dbReference type="InterPro" id="IPR023426">
    <property type="entry name" value="Flap_endonuc"/>
</dbReference>
<dbReference type="GeneID" id="111294597"/>
<comment type="similarity">
    <text evidence="13 15">Belongs to the XPG/RAD2 endonuclease family. FEN1 subfamily.</text>
</comment>
<evidence type="ECO:0000256" key="8">
    <source>
        <dbReference type="ARBA" id="ARBA00022839"/>
    </source>
</evidence>
<feature type="domain" description="XPG-I" evidence="18">
    <location>
        <begin position="147"/>
        <end position="219"/>
    </location>
</feature>
<dbReference type="PANTHER" id="PTHR11081">
    <property type="entry name" value="FLAP ENDONUCLEASE FAMILY MEMBER"/>
    <property type="match status" value="1"/>
</dbReference>
<dbReference type="CDD" id="cd09907">
    <property type="entry name" value="H3TH_FEN1-Euk"/>
    <property type="match status" value="1"/>
</dbReference>
<feature type="region of interest" description="Disordered" evidence="16">
    <location>
        <begin position="357"/>
        <end position="383"/>
    </location>
</feature>
<name>A0A6P5YTX7_DURZI</name>
<dbReference type="InterPro" id="IPR019974">
    <property type="entry name" value="XPG_CS"/>
</dbReference>
<dbReference type="SMART" id="SM00485">
    <property type="entry name" value="XPGN"/>
    <property type="match status" value="1"/>
</dbReference>
<evidence type="ECO:0000259" key="18">
    <source>
        <dbReference type="SMART" id="SM00484"/>
    </source>
</evidence>
<evidence type="ECO:0000256" key="6">
    <source>
        <dbReference type="ARBA" id="ARBA00022763"/>
    </source>
</evidence>
<evidence type="ECO:0000256" key="1">
    <source>
        <dbReference type="ARBA" id="ARBA00022553"/>
    </source>
</evidence>
<evidence type="ECO:0000313" key="23">
    <source>
        <dbReference type="RefSeq" id="XP_022743748.1"/>
    </source>
</evidence>
<evidence type="ECO:0000256" key="13">
    <source>
        <dbReference type="ARBA" id="ARBA00034726"/>
    </source>
</evidence>
<dbReference type="PANTHER" id="PTHR11081:SF9">
    <property type="entry name" value="FLAP ENDONUCLEASE 1"/>
    <property type="match status" value="1"/>
</dbReference>
<comment type="subcellular location">
    <subcellularLocation>
        <location evidence="15">Nucleus</location>
        <location evidence="15">Nucleolus</location>
    </subcellularLocation>
    <subcellularLocation>
        <location evidence="15">Nucleus</location>
        <location evidence="15">Nucleoplasm</location>
    </subcellularLocation>
    <subcellularLocation>
        <location evidence="15">Mitochondrion</location>
    </subcellularLocation>
    <text evidence="15">Resides mostly in the nucleoli and relocalizes to the nucleoplasm upon DNA damage.</text>
</comment>
<dbReference type="Pfam" id="PF00752">
    <property type="entry name" value="XPG_N"/>
    <property type="match status" value="1"/>
</dbReference>
<dbReference type="InterPro" id="IPR029060">
    <property type="entry name" value="PIN-like_dom_sf"/>
</dbReference>
<keyword evidence="12 15" id="KW-0539">Nucleus</keyword>
<keyword evidence="1 15" id="KW-0597">Phosphoprotein</keyword>
<keyword evidence="9 15" id="KW-0460">Magnesium</keyword>
<dbReference type="HAMAP" id="MF_00614">
    <property type="entry name" value="Fen"/>
    <property type="match status" value="1"/>
</dbReference>
<dbReference type="GO" id="GO:0017108">
    <property type="term" value="F:5'-flap endonuclease activity"/>
    <property type="evidence" value="ECO:0007669"/>
    <property type="project" value="UniProtKB-UniRule"/>
</dbReference>
<dbReference type="GO" id="GO:0006284">
    <property type="term" value="P:base-excision repair"/>
    <property type="evidence" value="ECO:0007669"/>
    <property type="project" value="UniProtKB-UniRule"/>
</dbReference>
<dbReference type="GO" id="GO:0000287">
    <property type="term" value="F:magnesium ion binding"/>
    <property type="evidence" value="ECO:0007669"/>
    <property type="project" value="UniProtKB-UniRule"/>
</dbReference>
<dbReference type="FunFam" id="1.10.150.20:FF:000009">
    <property type="entry name" value="Flap endonuclease 1"/>
    <property type="match status" value="1"/>
</dbReference>
<dbReference type="RefSeq" id="XP_022743747.1">
    <property type="nucleotide sequence ID" value="XM_022888012.1"/>
</dbReference>
<evidence type="ECO:0000256" key="12">
    <source>
        <dbReference type="ARBA" id="ARBA00023242"/>
    </source>
</evidence>
<dbReference type="SMART" id="SM00475">
    <property type="entry name" value="53EXOc"/>
    <property type="match status" value="1"/>
</dbReference>
<evidence type="ECO:0000313" key="22">
    <source>
        <dbReference type="RefSeq" id="XP_022743747.1"/>
    </source>
</evidence>
<evidence type="ECO:0000256" key="14">
    <source>
        <dbReference type="ARBA" id="ARBA00056033"/>
    </source>
</evidence>
<evidence type="ECO:0000256" key="3">
    <source>
        <dbReference type="ARBA" id="ARBA00022722"/>
    </source>
</evidence>
<dbReference type="RefSeq" id="XP_022743746.1">
    <property type="nucleotide sequence ID" value="XM_022888011.1"/>
</dbReference>
<dbReference type="RefSeq" id="XP_022743748.1">
    <property type="nucleotide sequence ID" value="XM_022888013.1"/>
</dbReference>
<evidence type="ECO:0000256" key="2">
    <source>
        <dbReference type="ARBA" id="ARBA00022705"/>
    </source>
</evidence>
<dbReference type="Gene3D" id="3.40.50.1010">
    <property type="entry name" value="5'-nuclease"/>
    <property type="match status" value="1"/>
</dbReference>
<comment type="function">
    <text evidence="14">Structure-specific nuclease with 5'-flap endonuclease and 5'-3' exonuclease activities involved in DNA replication and repair. During DNA replication, cleaves the 5'-overhanging flap structure that is generated by displacement synthesis when DNA polymerase encounters the 5'-end of a downstream Okazaki fragment. It enters the flap from the 5'-end and then tracks to cleave the flap base, leaving a nick for ligation. Also involved in the long patch base excision repair (LP-BER) pathway, by cleaving within the apurinic/apyrimidinic (AP) site-terminated flap. Acts as a genome stabilization factor that prevents flaps from equilibrating into structures that lead to duplications and deletions. Also possesses 5'-3' exonuclease activity on nicked or gapped double-stranded DNA, and exhibits RNase H activity. Also involved in replication and repair of rDNA and in repairing mitochondrial DNA. May be required for cell proliferation.</text>
</comment>
<dbReference type="OrthoDB" id="1937206at2759"/>
<dbReference type="GO" id="GO:0003677">
    <property type="term" value="F:DNA binding"/>
    <property type="evidence" value="ECO:0007669"/>
    <property type="project" value="UniProtKB-UniRule"/>
</dbReference>
<dbReference type="KEGG" id="dzi:111294597"/>
<keyword evidence="4 15" id="KW-0479">Metal-binding</keyword>
<gene>
    <name evidence="21 22 23" type="primary">LOC111294597</name>
</gene>
<evidence type="ECO:0000259" key="19">
    <source>
        <dbReference type="SMART" id="SM00485"/>
    </source>
</evidence>
<evidence type="ECO:0000256" key="11">
    <source>
        <dbReference type="ARBA" id="ARBA00023204"/>
    </source>
</evidence>
<dbReference type="Gene3D" id="1.10.150.20">
    <property type="entry name" value="5' to 3' exonuclease, C-terminal subdomain"/>
    <property type="match status" value="1"/>
</dbReference>
<keyword evidence="2 15" id="KW-0235">DNA replication</keyword>
<dbReference type="SMART" id="SM00279">
    <property type="entry name" value="HhH2"/>
    <property type="match status" value="1"/>
</dbReference>
<evidence type="ECO:0000256" key="4">
    <source>
        <dbReference type="ARBA" id="ARBA00022723"/>
    </source>
</evidence>
<dbReference type="InterPro" id="IPR008918">
    <property type="entry name" value="HhH2"/>
</dbReference>
<keyword evidence="8 15" id="KW-0269">Exonuclease</keyword>
<dbReference type="SMART" id="SM00484">
    <property type="entry name" value="XPGI"/>
    <property type="match status" value="1"/>
</dbReference>
<dbReference type="CDD" id="cd09867">
    <property type="entry name" value="PIN_FEN1"/>
    <property type="match status" value="1"/>
</dbReference>
<evidence type="ECO:0000256" key="15">
    <source>
        <dbReference type="HAMAP-Rule" id="MF_03140"/>
    </source>
</evidence>
<dbReference type="GO" id="GO:0043137">
    <property type="term" value="P:DNA replication, removal of RNA primer"/>
    <property type="evidence" value="ECO:0007669"/>
    <property type="project" value="UniProtKB-UniRule"/>
</dbReference>
<dbReference type="SUPFAM" id="SSF47807">
    <property type="entry name" value="5' to 3' exonuclease, C-terminal subdomain"/>
    <property type="match status" value="1"/>
</dbReference>
<dbReference type="AlphaFoldDB" id="A0A6P5YTX7"/>
<keyword evidence="10 15" id="KW-0496">Mitochondrion</keyword>
<keyword evidence="11 15" id="KW-0234">DNA repair</keyword>
<evidence type="ECO:0000313" key="20">
    <source>
        <dbReference type="Proteomes" id="UP000515121"/>
    </source>
</evidence>
<evidence type="ECO:0000256" key="7">
    <source>
        <dbReference type="ARBA" id="ARBA00022801"/>
    </source>
</evidence>
<evidence type="ECO:0000313" key="21">
    <source>
        <dbReference type="RefSeq" id="XP_022743746.1"/>
    </source>
</evidence>
<dbReference type="InterPro" id="IPR006084">
    <property type="entry name" value="XPG/Rad2"/>
</dbReference>
<evidence type="ECO:0000259" key="17">
    <source>
        <dbReference type="SMART" id="SM00475"/>
    </source>
</evidence>
<dbReference type="FunFam" id="3.40.50.1010:FF:000015">
    <property type="entry name" value="Flap endonuclease 1"/>
    <property type="match status" value="1"/>
</dbReference>
<feature type="domain" description="5'-3' exonuclease" evidence="17">
    <location>
        <begin position="29"/>
        <end position="375"/>
    </location>
</feature>
<keyword evidence="6 15" id="KW-0227">DNA damage</keyword>
<organism evidence="20 22">
    <name type="scientific">Durio zibethinus</name>
    <name type="common">Durian</name>
    <dbReference type="NCBI Taxonomy" id="66656"/>
    <lineage>
        <taxon>Eukaryota</taxon>
        <taxon>Viridiplantae</taxon>
        <taxon>Streptophyta</taxon>
        <taxon>Embryophyta</taxon>
        <taxon>Tracheophyta</taxon>
        <taxon>Spermatophyta</taxon>
        <taxon>Magnoliopsida</taxon>
        <taxon>eudicotyledons</taxon>
        <taxon>Gunneridae</taxon>
        <taxon>Pentapetalae</taxon>
        <taxon>rosids</taxon>
        <taxon>malvids</taxon>
        <taxon>Malvales</taxon>
        <taxon>Malvaceae</taxon>
        <taxon>Helicteroideae</taxon>
        <taxon>Durio</taxon>
    </lineage>
</organism>
<dbReference type="PRINTS" id="PR00853">
    <property type="entry name" value="XPGRADSUPER"/>
</dbReference>
<dbReference type="Proteomes" id="UP000515121">
    <property type="component" value="Unplaced"/>
</dbReference>
<protein>
    <recommendedName>
        <fullName evidence="15">Flap endonuclease 1</fullName>
        <shortName evidence="15">FEN-1</shortName>
        <ecNumber evidence="15">3.1.-.-</ecNumber>
    </recommendedName>
    <alternativeName>
        <fullName evidence="15">Flap structure-specific endonuclease 1</fullName>
    </alternativeName>
</protein>
<dbReference type="EC" id="3.1.-.-" evidence="15"/>